<feature type="non-terminal residue" evidence="1">
    <location>
        <position position="1"/>
    </location>
</feature>
<gene>
    <name evidence="1" type="ORF">ACOLOM_LOCUS10697</name>
</gene>
<accession>A0ACA9PKU2</accession>
<evidence type="ECO:0000313" key="1">
    <source>
        <dbReference type="EMBL" id="CAG8711592.1"/>
    </source>
</evidence>
<organism evidence="1 2">
    <name type="scientific">Acaulospora colombiana</name>
    <dbReference type="NCBI Taxonomy" id="27376"/>
    <lineage>
        <taxon>Eukaryota</taxon>
        <taxon>Fungi</taxon>
        <taxon>Fungi incertae sedis</taxon>
        <taxon>Mucoromycota</taxon>
        <taxon>Glomeromycotina</taxon>
        <taxon>Glomeromycetes</taxon>
        <taxon>Diversisporales</taxon>
        <taxon>Acaulosporaceae</taxon>
        <taxon>Acaulospora</taxon>
    </lineage>
</organism>
<name>A0ACA9PKU2_9GLOM</name>
<dbReference type="Proteomes" id="UP000789525">
    <property type="component" value="Unassembled WGS sequence"/>
</dbReference>
<proteinExistence type="predicted"/>
<keyword evidence="2" id="KW-1185">Reference proteome</keyword>
<evidence type="ECO:0000313" key="2">
    <source>
        <dbReference type="Proteomes" id="UP000789525"/>
    </source>
</evidence>
<dbReference type="EMBL" id="CAJVPT010035525">
    <property type="protein sequence ID" value="CAG8711592.1"/>
    <property type="molecule type" value="Genomic_DNA"/>
</dbReference>
<protein>
    <submittedName>
        <fullName evidence="1">6184_t:CDS:1</fullName>
    </submittedName>
</protein>
<comment type="caution">
    <text evidence="1">The sequence shown here is derived from an EMBL/GenBank/DDBJ whole genome shotgun (WGS) entry which is preliminary data.</text>
</comment>
<reference evidence="1" key="1">
    <citation type="submission" date="2021-06" db="EMBL/GenBank/DDBJ databases">
        <authorList>
            <person name="Kallberg Y."/>
            <person name="Tangrot J."/>
            <person name="Rosling A."/>
        </authorList>
    </citation>
    <scope>NUCLEOTIDE SEQUENCE</scope>
    <source>
        <strain evidence="1">CL356</strain>
    </source>
</reference>
<sequence length="148" mass="17210">SPYVFEICISHLSDLEQPEIIPLVNIFLNLSGRRSTVPHGKYDDMNPKKKTVRTLEKCENKYADWISFERSNDSSSYTYRLSTVLILAWFSRLDKRVVFKSQLKRVFDASDDAVNKVEWWWVPALVLHATQNLSPVSRIDFTLKAVTK</sequence>